<sequence>MTMHTSRIVDLETQMGAIRLQMDFQHQDLKGVIAALATSTKESIAALTASLMRTQETLTLPSSLRNNYDQRPDHLHFRHQPRRPSIVDPYPRRELPYFSSSDPQVWVSKCNEIFMLYSILEDQKVDLISYYLEGRAHTWFEGWSSRRFPLLWGNFVDGLLRWFGSQVQTNVIATCNQLQ</sequence>
<reference evidence="1 2" key="1">
    <citation type="submission" date="2024-04" db="EMBL/GenBank/DDBJ databases">
        <authorList>
            <person name="Fracassetti M."/>
        </authorList>
    </citation>
    <scope>NUCLEOTIDE SEQUENCE [LARGE SCALE GENOMIC DNA]</scope>
</reference>
<dbReference type="AlphaFoldDB" id="A0AAV2GGN6"/>
<keyword evidence="2" id="KW-1185">Reference proteome</keyword>
<evidence type="ECO:0000313" key="2">
    <source>
        <dbReference type="Proteomes" id="UP001497516"/>
    </source>
</evidence>
<evidence type="ECO:0000313" key="1">
    <source>
        <dbReference type="EMBL" id="CAL1409312.1"/>
    </source>
</evidence>
<accession>A0AAV2GGN6</accession>
<organism evidence="1 2">
    <name type="scientific">Linum trigynum</name>
    <dbReference type="NCBI Taxonomy" id="586398"/>
    <lineage>
        <taxon>Eukaryota</taxon>
        <taxon>Viridiplantae</taxon>
        <taxon>Streptophyta</taxon>
        <taxon>Embryophyta</taxon>
        <taxon>Tracheophyta</taxon>
        <taxon>Spermatophyta</taxon>
        <taxon>Magnoliopsida</taxon>
        <taxon>eudicotyledons</taxon>
        <taxon>Gunneridae</taxon>
        <taxon>Pentapetalae</taxon>
        <taxon>rosids</taxon>
        <taxon>fabids</taxon>
        <taxon>Malpighiales</taxon>
        <taxon>Linaceae</taxon>
        <taxon>Linum</taxon>
    </lineage>
</organism>
<dbReference type="EMBL" id="OZ034821">
    <property type="protein sequence ID" value="CAL1409312.1"/>
    <property type="molecule type" value="Genomic_DNA"/>
</dbReference>
<gene>
    <name evidence="1" type="ORF">LTRI10_LOCUS48820</name>
</gene>
<dbReference type="Proteomes" id="UP001497516">
    <property type="component" value="Chromosome 8"/>
</dbReference>
<protein>
    <recommendedName>
        <fullName evidence="3">Retrotransposon gag domain-containing protein</fullName>
    </recommendedName>
</protein>
<evidence type="ECO:0008006" key="3">
    <source>
        <dbReference type="Google" id="ProtNLM"/>
    </source>
</evidence>
<name>A0AAV2GGN6_9ROSI</name>
<proteinExistence type="predicted"/>